<organism evidence="9 10">
    <name type="scientific">Talaromyces islandicus</name>
    <name type="common">Penicillium islandicum</name>
    <dbReference type="NCBI Taxonomy" id="28573"/>
    <lineage>
        <taxon>Eukaryota</taxon>
        <taxon>Fungi</taxon>
        <taxon>Dikarya</taxon>
        <taxon>Ascomycota</taxon>
        <taxon>Pezizomycotina</taxon>
        <taxon>Eurotiomycetes</taxon>
        <taxon>Eurotiomycetidae</taxon>
        <taxon>Eurotiales</taxon>
        <taxon>Trichocomaceae</taxon>
        <taxon>Talaromyces</taxon>
        <taxon>Talaromyces sect. Islandici</taxon>
    </lineage>
</organism>
<dbReference type="InterPro" id="IPR017972">
    <property type="entry name" value="Cyt_P450_CS"/>
</dbReference>
<reference evidence="9 10" key="1">
    <citation type="submission" date="2015-04" db="EMBL/GenBank/DDBJ databases">
        <authorList>
            <person name="Syromyatnikov M.Y."/>
            <person name="Popov V.N."/>
        </authorList>
    </citation>
    <scope>NUCLEOTIDE SEQUENCE [LARGE SCALE GENOMIC DNA]</scope>
    <source>
        <strain evidence="9">WF-38-12</strain>
    </source>
</reference>
<keyword evidence="7" id="KW-0503">Monooxygenase</keyword>
<dbReference type="GO" id="GO:0020037">
    <property type="term" value="F:heme binding"/>
    <property type="evidence" value="ECO:0007669"/>
    <property type="project" value="InterPro"/>
</dbReference>
<dbReference type="Pfam" id="PF00067">
    <property type="entry name" value="p450"/>
    <property type="match status" value="1"/>
</dbReference>
<evidence type="ECO:0000256" key="7">
    <source>
        <dbReference type="RuleBase" id="RU000461"/>
    </source>
</evidence>
<dbReference type="PANTHER" id="PTHR24305">
    <property type="entry name" value="CYTOCHROME P450"/>
    <property type="match status" value="1"/>
</dbReference>
<dbReference type="GO" id="GO:0005506">
    <property type="term" value="F:iron ion binding"/>
    <property type="evidence" value="ECO:0007669"/>
    <property type="project" value="InterPro"/>
</dbReference>
<dbReference type="PRINTS" id="PR00463">
    <property type="entry name" value="EP450I"/>
</dbReference>
<evidence type="ECO:0000313" key="10">
    <source>
        <dbReference type="Proteomes" id="UP000054383"/>
    </source>
</evidence>
<evidence type="ECO:0000256" key="6">
    <source>
        <dbReference type="PIRSR" id="PIRSR602401-1"/>
    </source>
</evidence>
<dbReference type="AlphaFoldDB" id="A0A0U1LUJ7"/>
<evidence type="ECO:0000313" key="9">
    <source>
        <dbReference type="EMBL" id="CRG86476.1"/>
    </source>
</evidence>
<feature type="binding site" description="axial binding residue" evidence="6">
    <location>
        <position position="449"/>
    </location>
    <ligand>
        <name>heme</name>
        <dbReference type="ChEBI" id="CHEBI:30413"/>
    </ligand>
    <ligandPart>
        <name>Fe</name>
        <dbReference type="ChEBI" id="CHEBI:18248"/>
    </ligandPart>
</feature>
<dbReference type="GO" id="GO:0016705">
    <property type="term" value="F:oxidoreductase activity, acting on paired donors, with incorporation or reduction of molecular oxygen"/>
    <property type="evidence" value="ECO:0007669"/>
    <property type="project" value="InterPro"/>
</dbReference>
<evidence type="ECO:0000256" key="1">
    <source>
        <dbReference type="ARBA" id="ARBA00001971"/>
    </source>
</evidence>
<keyword evidence="9" id="KW-0489">Methyltransferase</keyword>
<keyword evidence="3 6" id="KW-0479">Metal-binding</keyword>
<dbReference type="Proteomes" id="UP000054383">
    <property type="component" value="Unassembled WGS sequence"/>
</dbReference>
<dbReference type="Gene3D" id="1.10.630.10">
    <property type="entry name" value="Cytochrome P450"/>
    <property type="match status" value="1"/>
</dbReference>
<dbReference type="GO" id="GO:0008168">
    <property type="term" value="F:methyltransferase activity"/>
    <property type="evidence" value="ECO:0007669"/>
    <property type="project" value="UniProtKB-KW"/>
</dbReference>
<evidence type="ECO:0000256" key="4">
    <source>
        <dbReference type="ARBA" id="ARBA00023002"/>
    </source>
</evidence>
<dbReference type="OMA" id="EWYSVWQ"/>
<evidence type="ECO:0000256" key="2">
    <source>
        <dbReference type="ARBA" id="ARBA00010617"/>
    </source>
</evidence>
<dbReference type="InterPro" id="IPR036396">
    <property type="entry name" value="Cyt_P450_sf"/>
</dbReference>
<dbReference type="InterPro" id="IPR001128">
    <property type="entry name" value="Cyt_P450"/>
</dbReference>
<keyword evidence="9" id="KW-0808">Transferase</keyword>
<dbReference type="InterPro" id="IPR002401">
    <property type="entry name" value="Cyt_P450_E_grp-I"/>
</dbReference>
<dbReference type="EMBL" id="CVMT01000002">
    <property type="protein sequence ID" value="CRG86476.1"/>
    <property type="molecule type" value="Genomic_DNA"/>
</dbReference>
<dbReference type="CDD" id="cd11060">
    <property type="entry name" value="CYP57A1-like"/>
    <property type="match status" value="1"/>
</dbReference>
<comment type="cofactor">
    <cofactor evidence="1 6">
        <name>heme</name>
        <dbReference type="ChEBI" id="CHEBI:30413"/>
    </cofactor>
</comment>
<evidence type="ECO:0000256" key="8">
    <source>
        <dbReference type="SAM" id="Phobius"/>
    </source>
</evidence>
<keyword evidence="10" id="KW-1185">Reference proteome</keyword>
<proteinExistence type="inferred from homology"/>
<gene>
    <name evidence="9" type="ORF">PISL3812_03482</name>
</gene>
<dbReference type="PROSITE" id="PS00086">
    <property type="entry name" value="CYTOCHROME_P450"/>
    <property type="match status" value="1"/>
</dbReference>
<keyword evidence="5 6" id="KW-0408">Iron</keyword>
<protein>
    <submittedName>
        <fullName evidence="9">Pisatin demethylase</fullName>
    </submittedName>
</protein>
<dbReference type="PRINTS" id="PR00385">
    <property type="entry name" value="P450"/>
</dbReference>
<dbReference type="PANTHER" id="PTHR24305:SF232">
    <property type="entry name" value="P450, PUTATIVE (EUROFUNG)-RELATED"/>
    <property type="match status" value="1"/>
</dbReference>
<dbReference type="STRING" id="28573.A0A0U1LUJ7"/>
<dbReference type="GO" id="GO:0032259">
    <property type="term" value="P:methylation"/>
    <property type="evidence" value="ECO:0007669"/>
    <property type="project" value="UniProtKB-KW"/>
</dbReference>
<keyword evidence="8" id="KW-1133">Transmembrane helix</keyword>
<keyword evidence="6 7" id="KW-0349">Heme</keyword>
<accession>A0A0U1LUJ7</accession>
<name>A0A0U1LUJ7_TALIS</name>
<feature type="transmembrane region" description="Helical" evidence="8">
    <location>
        <begin position="20"/>
        <end position="38"/>
    </location>
</feature>
<evidence type="ECO:0000256" key="5">
    <source>
        <dbReference type="ARBA" id="ARBA00023004"/>
    </source>
</evidence>
<comment type="similarity">
    <text evidence="2 7">Belongs to the cytochrome P450 family.</text>
</comment>
<keyword evidence="8" id="KW-0812">Transmembrane</keyword>
<sequence length="507" mass="57172">MASRLISTFLDSQAQDARPYTFIIGIVVIAIVALVAHLRNPLNSIPGPFWARWTPFWLAYYANNGNMHRKMIETHKKYGGLVRTGPNEVSVSNPRALKVIYGAGNNFRKSEWYSVWQGVRKWDLFGERNEDIHRAQKKLVSQVYSLSNMKKLEPYVNSAVVIFIDKLIAQSHAPIQMNKWAQLFAFDVIGEITFSKRFGFMESGNDDGAFAMIENSLRSAAWVGYVPWVYWTNLKLSPILGSHLAVTARQGGLLTFAAKAIAERKERGSEHQDILGQFFDVQQEKPEFNDMSITSMVASNIFAGSDSTATSISSFLFFVCKNPESRRKLVEEVDAVAKAQNIKRGTVFSLETANEMPYLQACMWEALRCFPAVGMNLGRVAPPSGVEIDGKFIPGGTVVGANAWVIHQDKDTFGEDAHKFRPERWMEDAERVGDMKRGFFSFGGGSRLCIGRNIAWLEMSKLVPTLFHVFDIELPDPSMELIEHAWSFVKIENFRLKMKVRGELAVK</sequence>
<dbReference type="InterPro" id="IPR050121">
    <property type="entry name" value="Cytochrome_P450_monoxygenase"/>
</dbReference>
<dbReference type="SUPFAM" id="SSF48264">
    <property type="entry name" value="Cytochrome P450"/>
    <property type="match status" value="1"/>
</dbReference>
<keyword evidence="8" id="KW-0472">Membrane</keyword>
<evidence type="ECO:0000256" key="3">
    <source>
        <dbReference type="ARBA" id="ARBA00022723"/>
    </source>
</evidence>
<dbReference type="OrthoDB" id="3934656at2759"/>
<keyword evidence="4 7" id="KW-0560">Oxidoreductase</keyword>
<dbReference type="GO" id="GO:0004497">
    <property type="term" value="F:monooxygenase activity"/>
    <property type="evidence" value="ECO:0007669"/>
    <property type="project" value="UniProtKB-KW"/>
</dbReference>